<dbReference type="AlphaFoldDB" id="A0A9X9LRK3"/>
<dbReference type="InterPro" id="IPR032440">
    <property type="entry name" value="Ribosomal_uS17_N"/>
</dbReference>
<evidence type="ECO:0000313" key="18">
    <source>
        <dbReference type="Proteomes" id="UP000269945"/>
    </source>
</evidence>
<evidence type="ECO:0000256" key="14">
    <source>
        <dbReference type="ARBA" id="ARBA00035164"/>
    </source>
</evidence>
<evidence type="ECO:0000256" key="7">
    <source>
        <dbReference type="ARBA" id="ARBA00022884"/>
    </source>
</evidence>
<evidence type="ECO:0000256" key="8">
    <source>
        <dbReference type="ARBA" id="ARBA00022934"/>
    </source>
</evidence>
<sequence length="113" mass="13109">MPKEATEGTCIDRKCPLTSNVSNKRWILSGVVTKMKMQRATVILLDYLHYLRKYNHFEKHKNMSVHLSPYFRDVLDGQCCHSGAVPAHEQDCAFRHACKDRKATGTKKQFHKF</sequence>
<dbReference type="EMBL" id="CYRY02013206">
    <property type="protein sequence ID" value="VCW83938.1"/>
    <property type="molecule type" value="Genomic_DNA"/>
</dbReference>
<evidence type="ECO:0000256" key="11">
    <source>
        <dbReference type="ARBA" id="ARBA00023139"/>
    </source>
</evidence>
<gene>
    <name evidence="17" type="ORF">BN2614_LOCUS2</name>
</gene>
<dbReference type="GO" id="GO:0003735">
    <property type="term" value="F:structural constituent of ribosome"/>
    <property type="evidence" value="ECO:0007669"/>
    <property type="project" value="InterPro"/>
</dbReference>
<reference evidence="17 18" key="1">
    <citation type="submission" date="2018-10" db="EMBL/GenBank/DDBJ databases">
        <authorList>
            <person name="Ekblom R."/>
            <person name="Jareborg N."/>
        </authorList>
    </citation>
    <scope>NUCLEOTIDE SEQUENCE [LARGE SCALE GENOMIC DNA]</scope>
    <source>
        <tissue evidence="17">Muscle</tissue>
    </source>
</reference>
<feature type="non-terminal residue" evidence="17">
    <location>
        <position position="113"/>
    </location>
</feature>
<keyword evidence="13" id="KW-0449">Lipoprotein</keyword>
<evidence type="ECO:0000256" key="13">
    <source>
        <dbReference type="ARBA" id="ARBA00023288"/>
    </source>
</evidence>
<evidence type="ECO:0000256" key="6">
    <source>
        <dbReference type="ARBA" id="ARBA00022730"/>
    </source>
</evidence>
<evidence type="ECO:0000256" key="2">
    <source>
        <dbReference type="ARBA" id="ARBA00010254"/>
    </source>
</evidence>
<keyword evidence="10" id="KW-0007">Acetylation</keyword>
<keyword evidence="18" id="KW-1185">Reference proteome</keyword>
<comment type="caution">
    <text evidence="17">The sequence shown here is derived from an EMBL/GenBank/DDBJ whole genome shotgun (WGS) entry which is preliminary data.</text>
</comment>
<keyword evidence="9" id="KW-0689">Ribosomal protein</keyword>
<name>A0A9X9LRK3_GULGU</name>
<dbReference type="InterPro" id="IPR012340">
    <property type="entry name" value="NA-bd_OB-fold"/>
</dbReference>
<feature type="domain" description="Small ribosomal subunit protein uS17 N-terminal" evidence="16">
    <location>
        <begin position="2"/>
        <end position="28"/>
    </location>
</feature>
<dbReference type="SUPFAM" id="SSF50249">
    <property type="entry name" value="Nucleic acid-binding proteins"/>
    <property type="match status" value="1"/>
</dbReference>
<keyword evidence="8" id="KW-0164">Citrullination</keyword>
<dbReference type="Gene3D" id="2.40.50.1000">
    <property type="match status" value="1"/>
</dbReference>
<organism evidence="17 18">
    <name type="scientific">Gulo gulo</name>
    <name type="common">Wolverine</name>
    <name type="synonym">Gluton</name>
    <dbReference type="NCBI Taxonomy" id="48420"/>
    <lineage>
        <taxon>Eukaryota</taxon>
        <taxon>Metazoa</taxon>
        <taxon>Chordata</taxon>
        <taxon>Craniata</taxon>
        <taxon>Vertebrata</taxon>
        <taxon>Euteleostomi</taxon>
        <taxon>Mammalia</taxon>
        <taxon>Eutheria</taxon>
        <taxon>Laurasiatheria</taxon>
        <taxon>Carnivora</taxon>
        <taxon>Caniformia</taxon>
        <taxon>Musteloidea</taxon>
        <taxon>Mustelidae</taxon>
        <taxon>Guloninae</taxon>
        <taxon>Gulo</taxon>
    </lineage>
</organism>
<dbReference type="Proteomes" id="UP000269945">
    <property type="component" value="Unassembled WGS sequence"/>
</dbReference>
<accession>A0A9X9LRK3</accession>
<dbReference type="GO" id="GO:0006412">
    <property type="term" value="P:translation"/>
    <property type="evidence" value="ECO:0007669"/>
    <property type="project" value="InterPro"/>
</dbReference>
<dbReference type="PANTHER" id="PTHR10744:SF52">
    <property type="entry name" value="SMALL RIBOSOMAL SUBUNIT PROTEIN US17"/>
    <property type="match status" value="1"/>
</dbReference>
<protein>
    <recommendedName>
        <fullName evidence="14">Small ribosomal subunit protein uS17</fullName>
    </recommendedName>
    <alternativeName>
        <fullName evidence="15">40S ribosomal protein S11</fullName>
    </alternativeName>
</protein>
<keyword evidence="7" id="KW-0694">RNA-binding</keyword>
<evidence type="ECO:0000313" key="17">
    <source>
        <dbReference type="EMBL" id="VCW83938.1"/>
    </source>
</evidence>
<evidence type="ECO:0000256" key="9">
    <source>
        <dbReference type="ARBA" id="ARBA00022980"/>
    </source>
</evidence>
<keyword evidence="5" id="KW-0597">Phosphoprotein</keyword>
<comment type="similarity">
    <text evidence="2">Belongs to the universal ribosomal protein uS17 family.</text>
</comment>
<keyword evidence="3" id="KW-0488">Methylation</keyword>
<proteinExistence type="inferred from homology"/>
<evidence type="ECO:0000256" key="12">
    <source>
        <dbReference type="ARBA" id="ARBA00023274"/>
    </source>
</evidence>
<evidence type="ECO:0000256" key="3">
    <source>
        <dbReference type="ARBA" id="ARBA00022481"/>
    </source>
</evidence>
<evidence type="ECO:0000256" key="5">
    <source>
        <dbReference type="ARBA" id="ARBA00022553"/>
    </source>
</evidence>
<evidence type="ECO:0000256" key="15">
    <source>
        <dbReference type="ARBA" id="ARBA00035471"/>
    </source>
</evidence>
<keyword evidence="4" id="KW-0963">Cytoplasm</keyword>
<dbReference type="Pfam" id="PF16205">
    <property type="entry name" value="Ribosomal_S17_N"/>
    <property type="match status" value="1"/>
</dbReference>
<keyword evidence="11" id="KW-0564">Palmitate</keyword>
<evidence type="ECO:0000259" key="16">
    <source>
        <dbReference type="Pfam" id="PF16205"/>
    </source>
</evidence>
<evidence type="ECO:0000256" key="10">
    <source>
        <dbReference type="ARBA" id="ARBA00022990"/>
    </source>
</evidence>
<dbReference type="GO" id="GO:0019843">
    <property type="term" value="F:rRNA binding"/>
    <property type="evidence" value="ECO:0007669"/>
    <property type="project" value="UniProtKB-KW"/>
</dbReference>
<dbReference type="Pfam" id="PF00366">
    <property type="entry name" value="Ribosomal_S17"/>
    <property type="match status" value="1"/>
</dbReference>
<comment type="subcellular location">
    <subcellularLocation>
        <location evidence="1">Cytoplasm</location>
    </subcellularLocation>
</comment>
<keyword evidence="6" id="KW-0699">rRNA-binding</keyword>
<dbReference type="InterPro" id="IPR000266">
    <property type="entry name" value="Ribosomal_uS17"/>
</dbReference>
<dbReference type="FunFam" id="2.40.50.1000:FF:000008">
    <property type="entry name" value="40S ribosomal protein S11"/>
    <property type="match status" value="1"/>
</dbReference>
<dbReference type="PANTHER" id="PTHR10744">
    <property type="entry name" value="40S RIBOSOMAL PROTEIN S11 FAMILY MEMBER"/>
    <property type="match status" value="1"/>
</dbReference>
<keyword evidence="12" id="KW-0687">Ribonucleoprotein</keyword>
<dbReference type="GO" id="GO:0022627">
    <property type="term" value="C:cytosolic small ribosomal subunit"/>
    <property type="evidence" value="ECO:0007669"/>
    <property type="project" value="TreeGrafter"/>
</dbReference>
<evidence type="ECO:0000256" key="4">
    <source>
        <dbReference type="ARBA" id="ARBA00022490"/>
    </source>
</evidence>
<evidence type="ECO:0000256" key="1">
    <source>
        <dbReference type="ARBA" id="ARBA00004496"/>
    </source>
</evidence>